<name>A0A4Y7STH3_COPMI</name>
<evidence type="ECO:0000313" key="2">
    <source>
        <dbReference type="EMBL" id="TEB24948.1"/>
    </source>
</evidence>
<proteinExistence type="predicted"/>
<dbReference type="PANTHER" id="PTHR43441">
    <property type="entry name" value="RIBOSOMAL-PROTEIN-SERINE ACETYLTRANSFERASE"/>
    <property type="match status" value="1"/>
</dbReference>
<dbReference type="GO" id="GO:0008999">
    <property type="term" value="F:protein-N-terminal-alanine acetyltransferase activity"/>
    <property type="evidence" value="ECO:0007669"/>
    <property type="project" value="TreeGrafter"/>
</dbReference>
<comment type="caution">
    <text evidence="2">The sequence shown here is derived from an EMBL/GenBank/DDBJ whole genome shotgun (WGS) entry which is preliminary data.</text>
</comment>
<dbReference type="InterPro" id="IPR051908">
    <property type="entry name" value="Ribosomal_N-acetyltransferase"/>
</dbReference>
<sequence length="246" mass="27106">QPYDFDFCFPVSDVLENARVKLVPFIVFSNGSFNYCLVSYHPKLYKSVTWGPFPDLKTHEYVLEKYLRKEAGSVLFAIFDKTRPPAGNGESGEGAAGTLAGALGYINSSPKNLCTEIGTLVVLPPFQRTHVASNAVGLLLHYALNSPSHLAFPGLGLRRVAWLTNRVNTPSIRLAERLRFQREVVRSKKVPPEGKGAEVSNGKALRDGDPRAQCLGRDSVLLSLCWDDWEGGAREQVDTAMARKAQ</sequence>
<keyword evidence="3" id="KW-1185">Reference proteome</keyword>
<dbReference type="PANTHER" id="PTHR43441:SF5">
    <property type="entry name" value="FAMILY ACETYLTRANSFERASE, PUTATIVE-RELATED"/>
    <property type="match status" value="1"/>
</dbReference>
<dbReference type="InterPro" id="IPR000182">
    <property type="entry name" value="GNAT_dom"/>
</dbReference>
<dbReference type="GO" id="GO:1990189">
    <property type="term" value="F:protein N-terminal-serine acetyltransferase activity"/>
    <property type="evidence" value="ECO:0007669"/>
    <property type="project" value="TreeGrafter"/>
</dbReference>
<dbReference type="EMBL" id="QPFP01000061">
    <property type="protein sequence ID" value="TEB24948.1"/>
    <property type="molecule type" value="Genomic_DNA"/>
</dbReference>
<dbReference type="Gene3D" id="3.40.630.30">
    <property type="match status" value="1"/>
</dbReference>
<dbReference type="Pfam" id="PF13302">
    <property type="entry name" value="Acetyltransf_3"/>
    <property type="match status" value="1"/>
</dbReference>
<dbReference type="Proteomes" id="UP000298030">
    <property type="component" value="Unassembled WGS sequence"/>
</dbReference>
<reference evidence="2 3" key="1">
    <citation type="journal article" date="2019" name="Nat. Ecol. Evol.">
        <title>Megaphylogeny resolves global patterns of mushroom evolution.</title>
        <authorList>
            <person name="Varga T."/>
            <person name="Krizsan K."/>
            <person name="Foldi C."/>
            <person name="Dima B."/>
            <person name="Sanchez-Garcia M."/>
            <person name="Sanchez-Ramirez S."/>
            <person name="Szollosi G.J."/>
            <person name="Szarkandi J.G."/>
            <person name="Papp V."/>
            <person name="Albert L."/>
            <person name="Andreopoulos W."/>
            <person name="Angelini C."/>
            <person name="Antonin V."/>
            <person name="Barry K.W."/>
            <person name="Bougher N.L."/>
            <person name="Buchanan P."/>
            <person name="Buyck B."/>
            <person name="Bense V."/>
            <person name="Catcheside P."/>
            <person name="Chovatia M."/>
            <person name="Cooper J."/>
            <person name="Damon W."/>
            <person name="Desjardin D."/>
            <person name="Finy P."/>
            <person name="Geml J."/>
            <person name="Haridas S."/>
            <person name="Hughes K."/>
            <person name="Justo A."/>
            <person name="Karasinski D."/>
            <person name="Kautmanova I."/>
            <person name="Kiss B."/>
            <person name="Kocsube S."/>
            <person name="Kotiranta H."/>
            <person name="LaButti K.M."/>
            <person name="Lechner B.E."/>
            <person name="Liimatainen K."/>
            <person name="Lipzen A."/>
            <person name="Lukacs Z."/>
            <person name="Mihaltcheva S."/>
            <person name="Morgado L.N."/>
            <person name="Niskanen T."/>
            <person name="Noordeloos M.E."/>
            <person name="Ohm R.A."/>
            <person name="Ortiz-Santana B."/>
            <person name="Ovrebo C."/>
            <person name="Racz N."/>
            <person name="Riley R."/>
            <person name="Savchenko A."/>
            <person name="Shiryaev A."/>
            <person name="Soop K."/>
            <person name="Spirin V."/>
            <person name="Szebenyi C."/>
            <person name="Tomsovsky M."/>
            <person name="Tulloss R.E."/>
            <person name="Uehling J."/>
            <person name="Grigoriev I.V."/>
            <person name="Vagvolgyi C."/>
            <person name="Papp T."/>
            <person name="Martin F.M."/>
            <person name="Miettinen O."/>
            <person name="Hibbett D.S."/>
            <person name="Nagy L.G."/>
        </authorList>
    </citation>
    <scope>NUCLEOTIDE SEQUENCE [LARGE SCALE GENOMIC DNA]</scope>
    <source>
        <strain evidence="2 3">FP101781</strain>
    </source>
</reference>
<dbReference type="PROSITE" id="PS51186">
    <property type="entry name" value="GNAT"/>
    <property type="match status" value="1"/>
</dbReference>
<dbReference type="STRING" id="71717.A0A4Y7STH3"/>
<organism evidence="2 3">
    <name type="scientific">Coprinellus micaceus</name>
    <name type="common">Glistening ink-cap mushroom</name>
    <name type="synonym">Coprinus micaceus</name>
    <dbReference type="NCBI Taxonomy" id="71717"/>
    <lineage>
        <taxon>Eukaryota</taxon>
        <taxon>Fungi</taxon>
        <taxon>Dikarya</taxon>
        <taxon>Basidiomycota</taxon>
        <taxon>Agaricomycotina</taxon>
        <taxon>Agaricomycetes</taxon>
        <taxon>Agaricomycetidae</taxon>
        <taxon>Agaricales</taxon>
        <taxon>Agaricineae</taxon>
        <taxon>Psathyrellaceae</taxon>
        <taxon>Coprinellus</taxon>
    </lineage>
</organism>
<feature type="non-terminal residue" evidence="2">
    <location>
        <position position="1"/>
    </location>
</feature>
<evidence type="ECO:0000259" key="1">
    <source>
        <dbReference type="PROSITE" id="PS51186"/>
    </source>
</evidence>
<dbReference type="AlphaFoldDB" id="A0A4Y7STH3"/>
<feature type="domain" description="N-acetyltransferase" evidence="1">
    <location>
        <begin position="43"/>
        <end position="206"/>
    </location>
</feature>
<gene>
    <name evidence="2" type="ORF">FA13DRAFT_1638141</name>
</gene>
<dbReference type="OrthoDB" id="41238at2759"/>
<protein>
    <recommendedName>
        <fullName evidence="1">N-acetyltransferase domain-containing protein</fullName>
    </recommendedName>
</protein>
<dbReference type="SUPFAM" id="SSF55729">
    <property type="entry name" value="Acyl-CoA N-acyltransferases (Nat)"/>
    <property type="match status" value="1"/>
</dbReference>
<dbReference type="InterPro" id="IPR016181">
    <property type="entry name" value="Acyl_CoA_acyltransferase"/>
</dbReference>
<evidence type="ECO:0000313" key="3">
    <source>
        <dbReference type="Proteomes" id="UP000298030"/>
    </source>
</evidence>
<accession>A0A4Y7STH3</accession>